<dbReference type="RefSeq" id="XP_022578815.1">
    <property type="nucleotide sequence ID" value="XM_022727231.1"/>
</dbReference>
<feature type="region of interest" description="Disordered" evidence="1">
    <location>
        <begin position="1"/>
        <end position="173"/>
    </location>
</feature>
<dbReference type="GeneID" id="34613695"/>
<dbReference type="OrthoDB" id="5383338at2759"/>
<gene>
    <name evidence="3" type="ORF">ASPZODRAFT_18505</name>
</gene>
<feature type="compositionally biased region" description="Polar residues" evidence="1">
    <location>
        <begin position="98"/>
        <end position="107"/>
    </location>
</feature>
<dbReference type="VEuPathDB" id="FungiDB:ASPZODRAFT_18505"/>
<evidence type="ECO:0008006" key="5">
    <source>
        <dbReference type="Google" id="ProtNLM"/>
    </source>
</evidence>
<evidence type="ECO:0000313" key="3">
    <source>
        <dbReference type="EMBL" id="OJJ44305.1"/>
    </source>
</evidence>
<sequence>MSHFQLFPPISSEANPKATNPFRKGNKKLTIKTKPSSPIHLQEIATKSPSNTEAVLFRIIEDTKSIPPPPPPKPEVGRSDSSSSIEISSPESKSSKITRVSSRKTVQSRAWTSLSEASSSSTLVDGHNVNYKTEVPPPPPKSSPPMRSMFPRYNPNLPLDQQEYHPRASADAPRQISIATAKRPERLAISPPPEIDTMLGPRTVPASVMDFPAGALEPAGVRYASEYELRTLWDAANGQKPQNMPQMINLPMARTEVATFTFGNPEAPFYKMQTYSTNELSIARSDPSQPNRSVPVMMLNLEDRSRREAPHDGLVAMLLSRLAAMLAIDQAAELAKLHGLSPSEASEVEENALKRAAAQESCRLYWNRDGRRYELQHPALEKQPPPALIGAGGVALSPMRTKQPGRLHITVSTHSGNTAPHRPPSILITTPVSVDAIETAELAAGTRTSTLPLTDYDEPLASLDFATMTLSISPALIGETMPSLYAIDSLVTAMLAVAVSDEATNPILADMKLHTVEDKTTGPKYQSFFKTTGSKTFTGKLVTTLAEREDAMEGSKLVSQVKAAKDREQPEPRKGSFFSKWFRSKPKEKKNKKQIVVEEFDLEKYGRYSSGSSREGEKLPGIVRALLRLLFWGLDLLVFSITLLTKILAWVLVNATRCVTSEKF</sequence>
<dbReference type="Proteomes" id="UP000184188">
    <property type="component" value="Unassembled WGS sequence"/>
</dbReference>
<evidence type="ECO:0000256" key="2">
    <source>
        <dbReference type="SAM" id="Phobius"/>
    </source>
</evidence>
<name>A0A1L9SAU5_9EURO</name>
<keyword evidence="2" id="KW-0812">Transmembrane</keyword>
<feature type="transmembrane region" description="Helical" evidence="2">
    <location>
        <begin position="629"/>
        <end position="653"/>
    </location>
</feature>
<reference evidence="4" key="1">
    <citation type="journal article" date="2017" name="Genome Biol.">
        <title>Comparative genomics reveals high biological diversity and specific adaptations in the industrially and medically important fungal genus Aspergillus.</title>
        <authorList>
            <person name="de Vries R.P."/>
            <person name="Riley R."/>
            <person name="Wiebenga A."/>
            <person name="Aguilar-Osorio G."/>
            <person name="Amillis S."/>
            <person name="Uchima C.A."/>
            <person name="Anderluh G."/>
            <person name="Asadollahi M."/>
            <person name="Askin M."/>
            <person name="Barry K."/>
            <person name="Battaglia E."/>
            <person name="Bayram O."/>
            <person name="Benocci T."/>
            <person name="Braus-Stromeyer S.A."/>
            <person name="Caldana C."/>
            <person name="Canovas D."/>
            <person name="Cerqueira G.C."/>
            <person name="Chen F."/>
            <person name="Chen W."/>
            <person name="Choi C."/>
            <person name="Clum A."/>
            <person name="Dos Santos R.A."/>
            <person name="Damasio A.R."/>
            <person name="Diallinas G."/>
            <person name="Emri T."/>
            <person name="Fekete E."/>
            <person name="Flipphi M."/>
            <person name="Freyberg S."/>
            <person name="Gallo A."/>
            <person name="Gournas C."/>
            <person name="Habgood R."/>
            <person name="Hainaut M."/>
            <person name="Harispe M.L."/>
            <person name="Henrissat B."/>
            <person name="Hilden K.S."/>
            <person name="Hope R."/>
            <person name="Hossain A."/>
            <person name="Karabika E."/>
            <person name="Karaffa L."/>
            <person name="Karanyi Z."/>
            <person name="Krasevec N."/>
            <person name="Kuo A."/>
            <person name="Kusch H."/>
            <person name="LaButti K."/>
            <person name="Lagendijk E.L."/>
            <person name="Lapidus A."/>
            <person name="Levasseur A."/>
            <person name="Lindquist E."/>
            <person name="Lipzen A."/>
            <person name="Logrieco A.F."/>
            <person name="MacCabe A."/>
            <person name="Maekelae M.R."/>
            <person name="Malavazi I."/>
            <person name="Melin P."/>
            <person name="Meyer V."/>
            <person name="Mielnichuk N."/>
            <person name="Miskei M."/>
            <person name="Molnar A.P."/>
            <person name="Mule G."/>
            <person name="Ngan C.Y."/>
            <person name="Orejas M."/>
            <person name="Orosz E."/>
            <person name="Ouedraogo J.P."/>
            <person name="Overkamp K.M."/>
            <person name="Park H.-S."/>
            <person name="Perrone G."/>
            <person name="Piumi F."/>
            <person name="Punt P.J."/>
            <person name="Ram A.F."/>
            <person name="Ramon A."/>
            <person name="Rauscher S."/>
            <person name="Record E."/>
            <person name="Riano-Pachon D.M."/>
            <person name="Robert V."/>
            <person name="Roehrig J."/>
            <person name="Ruller R."/>
            <person name="Salamov A."/>
            <person name="Salih N.S."/>
            <person name="Samson R.A."/>
            <person name="Sandor E."/>
            <person name="Sanguinetti M."/>
            <person name="Schuetze T."/>
            <person name="Sepcic K."/>
            <person name="Shelest E."/>
            <person name="Sherlock G."/>
            <person name="Sophianopoulou V."/>
            <person name="Squina F.M."/>
            <person name="Sun H."/>
            <person name="Susca A."/>
            <person name="Todd R.B."/>
            <person name="Tsang A."/>
            <person name="Unkles S.E."/>
            <person name="van de Wiele N."/>
            <person name="van Rossen-Uffink D."/>
            <person name="Oliveira J.V."/>
            <person name="Vesth T.C."/>
            <person name="Visser J."/>
            <person name="Yu J.-H."/>
            <person name="Zhou M."/>
            <person name="Andersen M.R."/>
            <person name="Archer D.B."/>
            <person name="Baker S.E."/>
            <person name="Benoit I."/>
            <person name="Brakhage A.A."/>
            <person name="Braus G.H."/>
            <person name="Fischer R."/>
            <person name="Frisvad J.C."/>
            <person name="Goldman G.H."/>
            <person name="Houbraken J."/>
            <person name="Oakley B."/>
            <person name="Pocsi I."/>
            <person name="Scazzocchio C."/>
            <person name="Seiboth B."/>
            <person name="vanKuyk P.A."/>
            <person name="Wortman J."/>
            <person name="Dyer P.S."/>
            <person name="Grigoriev I.V."/>
        </authorList>
    </citation>
    <scope>NUCLEOTIDE SEQUENCE [LARGE SCALE GENOMIC DNA]</scope>
    <source>
        <strain evidence="4">CBS 506.65</strain>
    </source>
</reference>
<accession>A0A1L9SAU5</accession>
<dbReference type="AlphaFoldDB" id="A0A1L9SAU5"/>
<protein>
    <recommendedName>
        <fullName evidence="5">Proline-rich protein</fullName>
    </recommendedName>
</protein>
<dbReference type="EMBL" id="KV878348">
    <property type="protein sequence ID" value="OJJ44305.1"/>
    <property type="molecule type" value="Genomic_DNA"/>
</dbReference>
<proteinExistence type="predicted"/>
<evidence type="ECO:0000313" key="4">
    <source>
        <dbReference type="Proteomes" id="UP000184188"/>
    </source>
</evidence>
<dbReference type="STRING" id="1073090.A0A1L9SAU5"/>
<keyword evidence="4" id="KW-1185">Reference proteome</keyword>
<organism evidence="3 4">
    <name type="scientific">Penicilliopsis zonata CBS 506.65</name>
    <dbReference type="NCBI Taxonomy" id="1073090"/>
    <lineage>
        <taxon>Eukaryota</taxon>
        <taxon>Fungi</taxon>
        <taxon>Dikarya</taxon>
        <taxon>Ascomycota</taxon>
        <taxon>Pezizomycotina</taxon>
        <taxon>Eurotiomycetes</taxon>
        <taxon>Eurotiomycetidae</taxon>
        <taxon>Eurotiales</taxon>
        <taxon>Aspergillaceae</taxon>
        <taxon>Penicilliopsis</taxon>
    </lineage>
</organism>
<feature type="compositionally biased region" description="Low complexity" evidence="1">
    <location>
        <begin position="108"/>
        <end position="123"/>
    </location>
</feature>
<keyword evidence="2" id="KW-0472">Membrane</keyword>
<keyword evidence="2" id="KW-1133">Transmembrane helix</keyword>
<feature type="compositionally biased region" description="Low complexity" evidence="1">
    <location>
        <begin position="79"/>
        <end position="97"/>
    </location>
</feature>
<evidence type="ECO:0000256" key="1">
    <source>
        <dbReference type="SAM" id="MobiDB-lite"/>
    </source>
</evidence>